<keyword evidence="4" id="KW-1185">Reference proteome</keyword>
<feature type="transmembrane region" description="Helical" evidence="1">
    <location>
        <begin position="95"/>
        <end position="115"/>
    </location>
</feature>
<name>A0A182VIU2_ANOME</name>
<keyword evidence="1" id="KW-0472">Membrane</keyword>
<dbReference type="EnsemblMetazoa" id="AMEM015705-RA">
    <property type="protein sequence ID" value="AMEM015705-PA"/>
    <property type="gene ID" value="AMEM015705"/>
</dbReference>
<dbReference type="VEuPathDB" id="VectorBase:AMEM015705"/>
<evidence type="ECO:0000313" key="4">
    <source>
        <dbReference type="Proteomes" id="UP000075903"/>
    </source>
</evidence>
<protein>
    <recommendedName>
        <fullName evidence="5">Secreted protein</fullName>
    </recommendedName>
</protein>
<keyword evidence="2" id="KW-0732">Signal</keyword>
<sequence length="202" mass="21681">MSDATLKLSSILMLITPLMTLSTNDGSDASVTPSAVATVLSTRRISTTCVCGGAVRLCFGSSLARPGPSWSGPIALGLLHAIAVLAGTVPRIPVSLVVLLLLLLLCLLRIARLWIPRNSRHRLQVQSSVQIIARAGRYCVRVSRNLFRYEVCSALSNVASISKRVDRPLVRKRARARSKGPYTQSAGLQLDRSGMIALHIAA</sequence>
<dbReference type="AlphaFoldDB" id="A0A182VIU2"/>
<evidence type="ECO:0000256" key="1">
    <source>
        <dbReference type="SAM" id="Phobius"/>
    </source>
</evidence>
<reference evidence="3" key="1">
    <citation type="submission" date="2020-05" db="UniProtKB">
        <authorList>
            <consortium name="EnsemblMetazoa"/>
        </authorList>
    </citation>
    <scope>IDENTIFICATION</scope>
    <source>
        <strain evidence="3">MAF</strain>
    </source>
</reference>
<evidence type="ECO:0000313" key="3">
    <source>
        <dbReference type="EnsemblMetazoa" id="AMEM015705-PA"/>
    </source>
</evidence>
<feature type="chain" id="PRO_5008139790" description="Secreted protein" evidence="2">
    <location>
        <begin position="30"/>
        <end position="202"/>
    </location>
</feature>
<keyword evidence="1" id="KW-0812">Transmembrane</keyword>
<accession>A0A182VIU2</accession>
<evidence type="ECO:0000256" key="2">
    <source>
        <dbReference type="SAM" id="SignalP"/>
    </source>
</evidence>
<keyword evidence="1" id="KW-1133">Transmembrane helix</keyword>
<evidence type="ECO:0008006" key="5">
    <source>
        <dbReference type="Google" id="ProtNLM"/>
    </source>
</evidence>
<dbReference type="Proteomes" id="UP000075903">
    <property type="component" value="Unassembled WGS sequence"/>
</dbReference>
<organism evidence="3 4">
    <name type="scientific">Anopheles merus</name>
    <name type="common">Mosquito</name>
    <dbReference type="NCBI Taxonomy" id="30066"/>
    <lineage>
        <taxon>Eukaryota</taxon>
        <taxon>Metazoa</taxon>
        <taxon>Ecdysozoa</taxon>
        <taxon>Arthropoda</taxon>
        <taxon>Hexapoda</taxon>
        <taxon>Insecta</taxon>
        <taxon>Pterygota</taxon>
        <taxon>Neoptera</taxon>
        <taxon>Endopterygota</taxon>
        <taxon>Diptera</taxon>
        <taxon>Nematocera</taxon>
        <taxon>Culicoidea</taxon>
        <taxon>Culicidae</taxon>
        <taxon>Anophelinae</taxon>
        <taxon>Anopheles</taxon>
    </lineage>
</organism>
<proteinExistence type="predicted"/>
<feature type="signal peptide" evidence="2">
    <location>
        <begin position="1"/>
        <end position="29"/>
    </location>
</feature>